<evidence type="ECO:0000256" key="1">
    <source>
        <dbReference type="ARBA" id="ARBA00004141"/>
    </source>
</evidence>
<dbReference type="Pfam" id="PF07690">
    <property type="entry name" value="MFS_1"/>
    <property type="match status" value="1"/>
</dbReference>
<dbReference type="SUPFAM" id="SSF103473">
    <property type="entry name" value="MFS general substrate transporter"/>
    <property type="match status" value="1"/>
</dbReference>
<evidence type="ECO:0000256" key="3">
    <source>
        <dbReference type="ARBA" id="ARBA00022692"/>
    </source>
</evidence>
<keyword evidence="2" id="KW-0813">Transport</keyword>
<sequence length="482" mass="50234">MPTGSETGEPAAGPRASWSLSPGRLLALFCCMELLVYIDRGVMSSNGVLGSLSPQRGVQGDFHLTLPQLGLLPGAFMLGLLIASPLFAKASEHFSGLRLIACGLGIWALAAAGCGLSIGFYSLLLCRMVVGVGEASFVALAAPFIDDSAPQASKTRWLATFYVCIPSGYALGYLIGGSIAVPLGWRAPFLLEACIMLPFLILLVLLPPIKLAGRPAIRLKMKSGQQTGCLGRLESLMPVVFQVLREVGVLLQHPVYVILVLAYSIYTAVIGAYAFLGPKAGTETFKVPGSTSDYVFGGVTVLTGAAGTLAGGFVLDYLGSTIANAMVLCGICCIVGGGFVIAAFALTPTLATFVAPFALGELGLFALQAPVNAVSLWSVPKALRPLAMSLSVVVIHLLGDVPSPALLGWLQDRLLNWRLSMSIATATLAGAGALFFVGAWVSGKYPDYRKEDDAEGGDAEESTGQHAALLSNGNEEAGPEHL</sequence>
<organism evidence="10 11">
    <name type="scientific">Symbiochloris irregularis</name>
    <dbReference type="NCBI Taxonomy" id="706552"/>
    <lineage>
        <taxon>Eukaryota</taxon>
        <taxon>Viridiplantae</taxon>
        <taxon>Chlorophyta</taxon>
        <taxon>core chlorophytes</taxon>
        <taxon>Trebouxiophyceae</taxon>
        <taxon>Trebouxiales</taxon>
        <taxon>Trebouxiaceae</taxon>
        <taxon>Symbiochloris</taxon>
    </lineage>
</organism>
<comment type="caution">
    <text evidence="10">The sequence shown here is derived from an EMBL/GenBank/DDBJ whole genome shotgun (WGS) entry which is preliminary data.</text>
</comment>
<dbReference type="AlphaFoldDB" id="A0AAW1PW54"/>
<feature type="transmembrane region" description="Helical" evidence="8">
    <location>
        <begin position="69"/>
        <end position="87"/>
    </location>
</feature>
<dbReference type="PROSITE" id="PS50850">
    <property type="entry name" value="MFS"/>
    <property type="match status" value="1"/>
</dbReference>
<dbReference type="GO" id="GO:0022857">
    <property type="term" value="F:transmembrane transporter activity"/>
    <property type="evidence" value="ECO:0007669"/>
    <property type="project" value="InterPro"/>
</dbReference>
<keyword evidence="5 8" id="KW-0472">Membrane</keyword>
<keyword evidence="4 8" id="KW-1133">Transmembrane helix</keyword>
<protein>
    <recommendedName>
        <fullName evidence="9">Major facilitator superfamily (MFS) profile domain-containing protein</fullName>
    </recommendedName>
</protein>
<dbReference type="InterPro" id="IPR011701">
    <property type="entry name" value="MFS"/>
</dbReference>
<dbReference type="GO" id="GO:0016020">
    <property type="term" value="C:membrane"/>
    <property type="evidence" value="ECO:0007669"/>
    <property type="project" value="UniProtKB-SubCell"/>
</dbReference>
<evidence type="ECO:0000256" key="6">
    <source>
        <dbReference type="ARBA" id="ARBA00024338"/>
    </source>
</evidence>
<dbReference type="EMBL" id="JALJOQ010000007">
    <property type="protein sequence ID" value="KAK9812393.1"/>
    <property type="molecule type" value="Genomic_DNA"/>
</dbReference>
<evidence type="ECO:0000256" key="2">
    <source>
        <dbReference type="ARBA" id="ARBA00022448"/>
    </source>
</evidence>
<feature type="transmembrane region" description="Helical" evidence="8">
    <location>
        <begin position="128"/>
        <end position="145"/>
    </location>
</feature>
<evidence type="ECO:0000256" key="7">
    <source>
        <dbReference type="SAM" id="MobiDB-lite"/>
    </source>
</evidence>
<evidence type="ECO:0000313" key="11">
    <source>
        <dbReference type="Proteomes" id="UP001465755"/>
    </source>
</evidence>
<dbReference type="CDD" id="cd17328">
    <property type="entry name" value="MFS_spinster_like"/>
    <property type="match status" value="1"/>
</dbReference>
<accession>A0AAW1PW54</accession>
<dbReference type="Gene3D" id="1.20.1250.20">
    <property type="entry name" value="MFS general substrate transporter like domains"/>
    <property type="match status" value="1"/>
</dbReference>
<feature type="transmembrane region" description="Helical" evidence="8">
    <location>
        <begin position="295"/>
        <end position="315"/>
    </location>
</feature>
<evidence type="ECO:0000259" key="9">
    <source>
        <dbReference type="PROSITE" id="PS50850"/>
    </source>
</evidence>
<feature type="transmembrane region" description="Helical" evidence="8">
    <location>
        <begin position="382"/>
        <end position="399"/>
    </location>
</feature>
<feature type="transmembrane region" description="Helical" evidence="8">
    <location>
        <begin position="189"/>
        <end position="212"/>
    </location>
</feature>
<dbReference type="Proteomes" id="UP001465755">
    <property type="component" value="Unassembled WGS sequence"/>
</dbReference>
<comment type="subcellular location">
    <subcellularLocation>
        <location evidence="1">Membrane</location>
        <topology evidence="1">Multi-pass membrane protein</topology>
    </subcellularLocation>
</comment>
<feature type="domain" description="Major facilitator superfamily (MFS) profile" evidence="9">
    <location>
        <begin position="25"/>
        <end position="444"/>
    </location>
</feature>
<dbReference type="PANTHER" id="PTHR23505">
    <property type="entry name" value="SPINSTER"/>
    <property type="match status" value="1"/>
</dbReference>
<gene>
    <name evidence="10" type="ORF">WJX73_007088</name>
</gene>
<evidence type="ECO:0000256" key="5">
    <source>
        <dbReference type="ARBA" id="ARBA00023136"/>
    </source>
</evidence>
<keyword evidence="3 8" id="KW-0812">Transmembrane</keyword>
<comment type="similarity">
    <text evidence="6">Belongs to the major facilitator superfamily. Spinster (TC 2.A.1.49) family.</text>
</comment>
<feature type="transmembrane region" description="Helical" evidence="8">
    <location>
        <begin position="255"/>
        <end position="275"/>
    </location>
</feature>
<name>A0AAW1PW54_9CHLO</name>
<feature type="transmembrane region" description="Helical" evidence="8">
    <location>
        <begin position="99"/>
        <end position="122"/>
    </location>
</feature>
<feature type="transmembrane region" description="Helical" evidence="8">
    <location>
        <begin position="350"/>
        <end position="370"/>
    </location>
</feature>
<evidence type="ECO:0000313" key="10">
    <source>
        <dbReference type="EMBL" id="KAK9812393.1"/>
    </source>
</evidence>
<dbReference type="InterPro" id="IPR036259">
    <property type="entry name" value="MFS_trans_sf"/>
</dbReference>
<evidence type="ECO:0000256" key="4">
    <source>
        <dbReference type="ARBA" id="ARBA00022989"/>
    </source>
</evidence>
<reference evidence="10 11" key="1">
    <citation type="journal article" date="2024" name="Nat. Commun.">
        <title>Phylogenomics reveals the evolutionary origins of lichenization in chlorophyte algae.</title>
        <authorList>
            <person name="Puginier C."/>
            <person name="Libourel C."/>
            <person name="Otte J."/>
            <person name="Skaloud P."/>
            <person name="Haon M."/>
            <person name="Grisel S."/>
            <person name="Petersen M."/>
            <person name="Berrin J.G."/>
            <person name="Delaux P.M."/>
            <person name="Dal Grande F."/>
            <person name="Keller J."/>
        </authorList>
    </citation>
    <scope>NUCLEOTIDE SEQUENCE [LARGE SCALE GENOMIC DNA]</scope>
    <source>
        <strain evidence="10 11">SAG 2036</strain>
    </source>
</reference>
<dbReference type="PANTHER" id="PTHR23505:SF79">
    <property type="entry name" value="PROTEIN SPINSTER"/>
    <property type="match status" value="1"/>
</dbReference>
<feature type="transmembrane region" description="Helical" evidence="8">
    <location>
        <begin position="419"/>
        <end position="441"/>
    </location>
</feature>
<dbReference type="InterPro" id="IPR020846">
    <property type="entry name" value="MFS_dom"/>
</dbReference>
<feature type="region of interest" description="Disordered" evidence="7">
    <location>
        <begin position="450"/>
        <end position="482"/>
    </location>
</feature>
<proteinExistence type="inferred from homology"/>
<feature type="transmembrane region" description="Helical" evidence="8">
    <location>
        <begin position="322"/>
        <end position="344"/>
    </location>
</feature>
<feature type="transmembrane region" description="Helical" evidence="8">
    <location>
        <begin position="157"/>
        <end position="183"/>
    </location>
</feature>
<keyword evidence="11" id="KW-1185">Reference proteome</keyword>
<dbReference type="InterPro" id="IPR044770">
    <property type="entry name" value="MFS_spinster-like"/>
</dbReference>
<evidence type="ECO:0000256" key="8">
    <source>
        <dbReference type="SAM" id="Phobius"/>
    </source>
</evidence>